<reference evidence="3" key="1">
    <citation type="submission" date="2019-08" db="EMBL/GenBank/DDBJ databases">
        <title>The genome of the North American firefly Photinus pyralis.</title>
        <authorList>
            <consortium name="Photinus pyralis genome working group"/>
            <person name="Fallon T.R."/>
            <person name="Sander Lower S.E."/>
            <person name="Weng J.-K."/>
        </authorList>
    </citation>
    <scope>NUCLEOTIDE SEQUENCE</scope>
    <source>
        <strain evidence="3">TRF0915ILg1</strain>
        <tissue evidence="3">Whole body</tissue>
    </source>
</reference>
<dbReference type="CDD" id="cd01647">
    <property type="entry name" value="RT_LTR"/>
    <property type="match status" value="1"/>
</dbReference>
<dbReference type="EMBL" id="VTPC01008755">
    <property type="protein sequence ID" value="KAF2892399.1"/>
    <property type="molecule type" value="Genomic_DNA"/>
</dbReference>
<dbReference type="Pfam" id="PF00078">
    <property type="entry name" value="RVT_1"/>
    <property type="match status" value="1"/>
</dbReference>
<dbReference type="PANTHER" id="PTHR24559">
    <property type="entry name" value="TRANSPOSON TY3-I GAG-POL POLYPROTEIN"/>
    <property type="match status" value="1"/>
</dbReference>
<keyword evidence="4" id="KW-1185">Reference proteome</keyword>
<proteinExistence type="predicted"/>
<protein>
    <recommendedName>
        <fullName evidence="2">Reverse transcriptase domain-containing protein</fullName>
    </recommendedName>
</protein>
<dbReference type="OrthoDB" id="6735893at2759"/>
<accession>A0A8K0CTS6</accession>
<dbReference type="InterPro" id="IPR053134">
    <property type="entry name" value="RNA-dir_DNA_polymerase"/>
</dbReference>
<dbReference type="GO" id="GO:0071897">
    <property type="term" value="P:DNA biosynthetic process"/>
    <property type="evidence" value="ECO:0007669"/>
    <property type="project" value="UniProtKB-ARBA"/>
</dbReference>
<feature type="domain" description="Reverse transcriptase" evidence="2">
    <location>
        <begin position="89"/>
        <end position="199"/>
    </location>
</feature>
<dbReference type="InterPro" id="IPR043128">
    <property type="entry name" value="Rev_trsase/Diguanyl_cyclase"/>
</dbReference>
<dbReference type="InterPro" id="IPR043502">
    <property type="entry name" value="DNA/RNA_pol_sf"/>
</dbReference>
<gene>
    <name evidence="3" type="ORF">ILUMI_13777</name>
</gene>
<feature type="region of interest" description="Disordered" evidence="1">
    <location>
        <begin position="282"/>
        <end position="340"/>
    </location>
</feature>
<evidence type="ECO:0000313" key="4">
    <source>
        <dbReference type="Proteomes" id="UP000801492"/>
    </source>
</evidence>
<sequence>AVLLVLRNRNDLLRQHSSINMQFGGLRSPLNVCGLAAVKVEPASLFSYLTRNRKLICTSVESSPIRHNLQVLVATNSNHKRRMVIAYSQTINRHILLDAYSLQSIEQIVNDVANYTVFSTIAFHQIPIRTEDRKYTEFEAGGQLFQFKRIPFEVKNGVDGFQRKMNYIIRQENVEGTFSYLDDVTVCGKDLEEHGIAPYLTLLKALNESLHSIRSLPFTAANETPHKRMFRFVRNGNGSATPSWLTIPLVQEASLIKGNHEYTHISFPDGRDSTVSTRNLASLPSIDENGPDHPDPTVATHLSQNVTTPPLLQPQPSVTTPQSVTAPPPQNVASRHSSRMVQHIFKITTSGSGERHN</sequence>
<organism evidence="3 4">
    <name type="scientific">Ignelater luminosus</name>
    <name type="common">Cucubano</name>
    <name type="synonym">Pyrophorus luminosus</name>
    <dbReference type="NCBI Taxonomy" id="2038154"/>
    <lineage>
        <taxon>Eukaryota</taxon>
        <taxon>Metazoa</taxon>
        <taxon>Ecdysozoa</taxon>
        <taxon>Arthropoda</taxon>
        <taxon>Hexapoda</taxon>
        <taxon>Insecta</taxon>
        <taxon>Pterygota</taxon>
        <taxon>Neoptera</taxon>
        <taxon>Endopterygota</taxon>
        <taxon>Coleoptera</taxon>
        <taxon>Polyphaga</taxon>
        <taxon>Elateriformia</taxon>
        <taxon>Elateroidea</taxon>
        <taxon>Elateridae</taxon>
        <taxon>Agrypninae</taxon>
        <taxon>Pyrophorini</taxon>
        <taxon>Ignelater</taxon>
    </lineage>
</organism>
<feature type="non-terminal residue" evidence="3">
    <location>
        <position position="357"/>
    </location>
</feature>
<feature type="compositionally biased region" description="Polar residues" evidence="1">
    <location>
        <begin position="300"/>
        <end position="335"/>
    </location>
</feature>
<dbReference type="Proteomes" id="UP000801492">
    <property type="component" value="Unassembled WGS sequence"/>
</dbReference>
<evidence type="ECO:0000259" key="2">
    <source>
        <dbReference type="Pfam" id="PF00078"/>
    </source>
</evidence>
<evidence type="ECO:0000313" key="3">
    <source>
        <dbReference type="EMBL" id="KAF2892399.1"/>
    </source>
</evidence>
<dbReference type="Gene3D" id="3.30.70.270">
    <property type="match status" value="1"/>
</dbReference>
<dbReference type="InterPro" id="IPR000477">
    <property type="entry name" value="RT_dom"/>
</dbReference>
<name>A0A8K0CTS6_IGNLU</name>
<dbReference type="AlphaFoldDB" id="A0A8K0CTS6"/>
<dbReference type="PANTHER" id="PTHR24559:SF444">
    <property type="entry name" value="REVERSE TRANSCRIPTASE DOMAIN-CONTAINING PROTEIN"/>
    <property type="match status" value="1"/>
</dbReference>
<dbReference type="Gene3D" id="3.10.10.10">
    <property type="entry name" value="HIV Type 1 Reverse Transcriptase, subunit A, domain 1"/>
    <property type="match status" value="1"/>
</dbReference>
<comment type="caution">
    <text evidence="3">The sequence shown here is derived from an EMBL/GenBank/DDBJ whole genome shotgun (WGS) entry which is preliminary data.</text>
</comment>
<evidence type="ECO:0000256" key="1">
    <source>
        <dbReference type="SAM" id="MobiDB-lite"/>
    </source>
</evidence>
<dbReference type="SUPFAM" id="SSF56672">
    <property type="entry name" value="DNA/RNA polymerases"/>
    <property type="match status" value="1"/>
</dbReference>